<dbReference type="EMBL" id="JBHSMU010000015">
    <property type="protein sequence ID" value="MFC5461332.1"/>
    <property type="molecule type" value="Genomic_DNA"/>
</dbReference>
<dbReference type="Gene3D" id="3.40.50.720">
    <property type="entry name" value="NAD(P)-binding Rossmann-like Domain"/>
    <property type="match status" value="1"/>
</dbReference>
<accession>A0ABW0L8X3</accession>
<feature type="domain" description="NAD-dependent epimerase/dehydratase" evidence="1">
    <location>
        <begin position="3"/>
        <end position="190"/>
    </location>
</feature>
<proteinExistence type="predicted"/>
<organism evidence="2 3">
    <name type="scientific">Massilia niabensis</name>
    <dbReference type="NCBI Taxonomy" id="544910"/>
    <lineage>
        <taxon>Bacteria</taxon>
        <taxon>Pseudomonadati</taxon>
        <taxon>Pseudomonadota</taxon>
        <taxon>Betaproteobacteria</taxon>
        <taxon>Burkholderiales</taxon>
        <taxon>Oxalobacteraceae</taxon>
        <taxon>Telluria group</taxon>
        <taxon>Massilia</taxon>
    </lineage>
</organism>
<reference evidence="3" key="1">
    <citation type="journal article" date="2019" name="Int. J. Syst. Evol. Microbiol.">
        <title>The Global Catalogue of Microorganisms (GCM) 10K type strain sequencing project: providing services to taxonomists for standard genome sequencing and annotation.</title>
        <authorList>
            <consortium name="The Broad Institute Genomics Platform"/>
            <consortium name="The Broad Institute Genome Sequencing Center for Infectious Disease"/>
            <person name="Wu L."/>
            <person name="Ma J."/>
        </authorList>
    </citation>
    <scope>NUCLEOTIDE SEQUENCE [LARGE SCALE GENOMIC DNA]</scope>
    <source>
        <strain evidence="3">KACC 12649</strain>
    </source>
</reference>
<evidence type="ECO:0000313" key="2">
    <source>
        <dbReference type="EMBL" id="MFC5461332.1"/>
    </source>
</evidence>
<evidence type="ECO:0000313" key="3">
    <source>
        <dbReference type="Proteomes" id="UP001596050"/>
    </source>
</evidence>
<dbReference type="Pfam" id="PF01370">
    <property type="entry name" value="Epimerase"/>
    <property type="match status" value="1"/>
</dbReference>
<dbReference type="Proteomes" id="UP001596050">
    <property type="component" value="Unassembled WGS sequence"/>
</dbReference>
<sequence length="276" mass="29334">MKLIVGGRGRLGQALVRAYGAHEVRCLDRAVYADWAAPGGAEQARDFFAPWAGSAATVFVTSGVLDPKLLPAEHQQVNFDLPAAVIAGAGAHGLRVLTFGTVMECLLAQQNPYVRSKAALGQHVADLAARGAAVAHVRVHTLFGGGPPSPFMFLGQMLTALQQRQPFNMTLGKQLREYHHIDDEARAIRLLDDAGVCGVLELSHGEPLTLAELAGTVFSSFGAQELLRLGGIPEPAEENFATVFARHPLLPPAAYRPALPAIVDYLKACGVRPPAP</sequence>
<keyword evidence="3" id="KW-1185">Reference proteome</keyword>
<dbReference type="SUPFAM" id="SSF51735">
    <property type="entry name" value="NAD(P)-binding Rossmann-fold domains"/>
    <property type="match status" value="1"/>
</dbReference>
<dbReference type="InterPro" id="IPR001509">
    <property type="entry name" value="Epimerase_deHydtase"/>
</dbReference>
<dbReference type="RefSeq" id="WP_379784770.1">
    <property type="nucleotide sequence ID" value="NZ_JBHSMU010000015.1"/>
</dbReference>
<name>A0ABW0L8X3_9BURK</name>
<gene>
    <name evidence="2" type="ORF">ACFPN5_16095</name>
</gene>
<protein>
    <submittedName>
        <fullName evidence="2">NAD-dependent epimerase/dehydratase family protein</fullName>
    </submittedName>
</protein>
<dbReference type="InterPro" id="IPR036291">
    <property type="entry name" value="NAD(P)-bd_dom_sf"/>
</dbReference>
<comment type="caution">
    <text evidence="2">The sequence shown here is derived from an EMBL/GenBank/DDBJ whole genome shotgun (WGS) entry which is preliminary data.</text>
</comment>
<evidence type="ECO:0000259" key="1">
    <source>
        <dbReference type="Pfam" id="PF01370"/>
    </source>
</evidence>